<dbReference type="Pfam" id="PF07521">
    <property type="entry name" value="RMMBL"/>
    <property type="match status" value="1"/>
</dbReference>
<dbReference type="Gene3D" id="3.40.50.10890">
    <property type="match status" value="1"/>
</dbReference>
<feature type="domain" description="Zn-dependent metallo-hydrolase RNA specificity" evidence="2">
    <location>
        <begin position="270"/>
        <end position="312"/>
    </location>
</feature>
<reference evidence="3" key="1">
    <citation type="journal article" date="2014" name="Genome Biol. Evol.">
        <title>Pangenome evidence for extensive interdomain horizontal transfer affecting lineage core and shell genes in uncultured planktonic thaumarchaeota and euryarchaeota.</title>
        <authorList>
            <person name="Deschamps P."/>
            <person name="Zivanovic Y."/>
            <person name="Moreira D."/>
            <person name="Rodriguez-Valera F."/>
            <person name="Lopez-Garcia P."/>
        </authorList>
    </citation>
    <scope>NUCLEOTIDE SEQUENCE</scope>
</reference>
<dbReference type="PANTHER" id="PTHR11203">
    <property type="entry name" value="CLEAVAGE AND POLYADENYLATION SPECIFICITY FACTOR FAMILY MEMBER"/>
    <property type="match status" value="1"/>
</dbReference>
<dbReference type="InterPro" id="IPR011108">
    <property type="entry name" value="RMMBL"/>
</dbReference>
<dbReference type="EMBL" id="KF900443">
    <property type="protein sequence ID" value="AIE95167.1"/>
    <property type="molecule type" value="Genomic_DNA"/>
</dbReference>
<dbReference type="AlphaFoldDB" id="A0A075FZY5"/>
<dbReference type="InterPro" id="IPR036866">
    <property type="entry name" value="RibonucZ/Hydroxyglut_hydro"/>
</dbReference>
<evidence type="ECO:0000313" key="3">
    <source>
        <dbReference type="EMBL" id="AIE95167.1"/>
    </source>
</evidence>
<dbReference type="Gene3D" id="3.60.15.10">
    <property type="entry name" value="Ribonuclease Z/Hydroxyacylglutathione hydrolase-like"/>
    <property type="match status" value="1"/>
</dbReference>
<organism evidence="3">
    <name type="scientific">uncultured marine group II/III euryarchaeote AD1000_59_C09</name>
    <dbReference type="NCBI Taxonomy" id="1457791"/>
    <lineage>
        <taxon>Archaea</taxon>
        <taxon>Methanobacteriati</taxon>
        <taxon>Methanobacteriota</taxon>
        <taxon>environmental samples</taxon>
    </lineage>
</organism>
<accession>A0A075FZY5</accession>
<name>A0A075FZY5_9EURY</name>
<feature type="region of interest" description="Disordered" evidence="1">
    <location>
        <begin position="21"/>
        <end position="43"/>
    </location>
</feature>
<dbReference type="PANTHER" id="PTHR11203:SF37">
    <property type="entry name" value="INTEGRATOR COMPLEX SUBUNIT 11"/>
    <property type="match status" value="1"/>
</dbReference>
<sequence>MEVFQHKGICIKEDKRTVYLDPSSGRPDGAVTHAHSDHLRPRTHMTKPTADVMKVRTGSKKATVHDYQEKFRINDFELEFVSAGHVLGSAMIECSGILYTGDYNPYGTVTAGIAKPQDCDTLIIESTYGKPDQTLPDRNEVLRDLQAWIEVTSSNGGGIIGAYSLGKAQEVIATANNAGVVPAVSEIVASVSDIYKKYGVPLEYVPYTELNENEKENPGLLVTSTTATSGRRPDPAVRNLRRKGAKVARVSGWCAFADWALRGVDAGFPISDHSDFGGTMKFIEECSPKQVYTVHGSTKELAKQVEKQLGIKAKPLPKYGEVSIESFT</sequence>
<proteinExistence type="predicted"/>
<evidence type="ECO:0000256" key="1">
    <source>
        <dbReference type="SAM" id="MobiDB-lite"/>
    </source>
</evidence>
<protein>
    <submittedName>
        <fullName evidence="3">Putative mRNA 3'-end processing factor</fullName>
    </submittedName>
</protein>
<dbReference type="InterPro" id="IPR050698">
    <property type="entry name" value="MBL"/>
</dbReference>
<dbReference type="SUPFAM" id="SSF56281">
    <property type="entry name" value="Metallo-hydrolase/oxidoreductase"/>
    <property type="match status" value="1"/>
</dbReference>
<evidence type="ECO:0000259" key="2">
    <source>
        <dbReference type="Pfam" id="PF07521"/>
    </source>
</evidence>
<dbReference type="GO" id="GO:0004521">
    <property type="term" value="F:RNA endonuclease activity"/>
    <property type="evidence" value="ECO:0007669"/>
    <property type="project" value="TreeGrafter"/>
</dbReference>